<dbReference type="OrthoDB" id="639027at2759"/>
<dbReference type="PIRSF" id="PIRSF037949">
    <property type="entry name" value="Transl_init_eIF-3_RNA-bind"/>
    <property type="match status" value="1"/>
</dbReference>
<organism evidence="9 10">
    <name type="scientific">Dinothrombium tinctorium</name>
    <dbReference type="NCBI Taxonomy" id="1965070"/>
    <lineage>
        <taxon>Eukaryota</taxon>
        <taxon>Metazoa</taxon>
        <taxon>Ecdysozoa</taxon>
        <taxon>Arthropoda</taxon>
        <taxon>Chelicerata</taxon>
        <taxon>Arachnida</taxon>
        <taxon>Acari</taxon>
        <taxon>Acariformes</taxon>
        <taxon>Trombidiformes</taxon>
        <taxon>Prostigmata</taxon>
        <taxon>Anystina</taxon>
        <taxon>Parasitengona</taxon>
        <taxon>Trombidioidea</taxon>
        <taxon>Trombidiidae</taxon>
        <taxon>Dinothrombium</taxon>
    </lineage>
</organism>
<protein>
    <recommendedName>
        <fullName evidence="5">Eukaryotic translation initiation factor 3 subunit G</fullName>
        <shortName evidence="5">eIF3g</shortName>
    </recommendedName>
    <alternativeName>
        <fullName evidence="5">Eukaryotic translation initiation factor 3 RNA-binding subunit</fullName>
        <shortName evidence="5">eIF-3 RNA-binding subunit</shortName>
    </alternativeName>
    <alternativeName>
        <fullName evidence="5">Eukaryotic translation initiation factor 3 subunit 4</fullName>
    </alternativeName>
</protein>
<feature type="region of interest" description="Disordered" evidence="7">
    <location>
        <begin position="171"/>
        <end position="214"/>
    </location>
</feature>
<evidence type="ECO:0000256" key="5">
    <source>
        <dbReference type="HAMAP-Rule" id="MF_03006"/>
    </source>
</evidence>
<reference evidence="9 10" key="1">
    <citation type="journal article" date="2018" name="Gigascience">
        <title>Genomes of trombidid mites reveal novel predicted allergens and laterally-transferred genes associated with secondary metabolism.</title>
        <authorList>
            <person name="Dong X."/>
            <person name="Chaisiri K."/>
            <person name="Xia D."/>
            <person name="Armstrong S.D."/>
            <person name="Fang Y."/>
            <person name="Donnelly M.J."/>
            <person name="Kadowaki T."/>
            <person name="McGarry J.W."/>
            <person name="Darby A.C."/>
            <person name="Makepeace B.L."/>
        </authorList>
    </citation>
    <scope>NUCLEOTIDE SEQUENCE [LARGE SCALE GENOMIC DNA]</scope>
    <source>
        <strain evidence="9">UoL-WK</strain>
    </source>
</reference>
<dbReference type="Proteomes" id="UP000285301">
    <property type="component" value="Unassembled WGS sequence"/>
</dbReference>
<dbReference type="SMART" id="SM00360">
    <property type="entry name" value="RRM"/>
    <property type="match status" value="1"/>
</dbReference>
<keyword evidence="4 5" id="KW-0648">Protein biosynthesis</keyword>
<dbReference type="GO" id="GO:0033290">
    <property type="term" value="C:eukaryotic 48S preinitiation complex"/>
    <property type="evidence" value="ECO:0007669"/>
    <property type="project" value="UniProtKB-UniRule"/>
</dbReference>
<dbReference type="InterPro" id="IPR024675">
    <property type="entry name" value="eIF3g_N"/>
</dbReference>
<dbReference type="AlphaFoldDB" id="A0A443QVV8"/>
<dbReference type="InterPro" id="IPR017334">
    <property type="entry name" value="eIF3_g"/>
</dbReference>
<comment type="function">
    <text evidence="5">RNA-binding component of the eukaryotic translation initiation factor 3 (eIF-3) complex, which is involved in protein synthesis of a specialized repertoire of mRNAs and, together with other initiation factors, stimulates binding of mRNA and methionyl-tRNAi to the 40S ribosome. The eIF-3 complex specifically targets and initiates translation of a subset of mRNAs involved in cell proliferation. This subunit can bind 18S rRNA.</text>
</comment>
<evidence type="ECO:0000313" key="10">
    <source>
        <dbReference type="Proteomes" id="UP000285301"/>
    </source>
</evidence>
<evidence type="ECO:0000256" key="1">
    <source>
        <dbReference type="ARBA" id="ARBA00022490"/>
    </source>
</evidence>
<dbReference type="Pfam" id="PF12353">
    <property type="entry name" value="eIF3g"/>
    <property type="match status" value="1"/>
</dbReference>
<comment type="similarity">
    <text evidence="5">Belongs to the eIF-3 subunit G family.</text>
</comment>
<name>A0A443QVV8_9ACAR</name>
<feature type="region of interest" description="Disordered" evidence="7">
    <location>
        <begin position="79"/>
        <end position="98"/>
    </location>
</feature>
<evidence type="ECO:0000256" key="6">
    <source>
        <dbReference type="PROSITE-ProRule" id="PRU00176"/>
    </source>
</evidence>
<dbReference type="CDD" id="cd12408">
    <property type="entry name" value="RRM_eIF3G_like"/>
    <property type="match status" value="1"/>
</dbReference>
<dbReference type="HAMAP" id="MF_03006">
    <property type="entry name" value="eIF3g"/>
    <property type="match status" value="1"/>
</dbReference>
<dbReference type="GO" id="GO:0001732">
    <property type="term" value="P:formation of cytoplasmic translation initiation complex"/>
    <property type="evidence" value="ECO:0007669"/>
    <property type="project" value="UniProtKB-UniRule"/>
</dbReference>
<dbReference type="PANTHER" id="PTHR10352">
    <property type="entry name" value="EUKARYOTIC TRANSLATION INITIATION FACTOR 3 SUBUNIT G"/>
    <property type="match status" value="1"/>
</dbReference>
<feature type="compositionally biased region" description="Basic and acidic residues" evidence="7">
    <location>
        <begin position="196"/>
        <end position="214"/>
    </location>
</feature>
<dbReference type="GO" id="GO:0016282">
    <property type="term" value="C:eukaryotic 43S preinitiation complex"/>
    <property type="evidence" value="ECO:0007669"/>
    <property type="project" value="UniProtKB-UniRule"/>
</dbReference>
<proteinExistence type="inferred from homology"/>
<dbReference type="GO" id="GO:0005852">
    <property type="term" value="C:eukaryotic translation initiation factor 3 complex"/>
    <property type="evidence" value="ECO:0007669"/>
    <property type="project" value="UniProtKB-UniRule"/>
</dbReference>
<feature type="domain" description="RRM" evidence="8">
    <location>
        <begin position="214"/>
        <end position="292"/>
    </location>
</feature>
<comment type="caution">
    <text evidence="9">The sequence shown here is derived from an EMBL/GenBank/DDBJ whole genome shotgun (WGS) entry which is preliminary data.</text>
</comment>
<comment type="subunit">
    <text evidence="5">Component of the eukaryotic translation initiation factor 3 (eIF-3) complex.</text>
</comment>
<dbReference type="Gene3D" id="3.30.70.330">
    <property type="match status" value="1"/>
</dbReference>
<dbReference type="InterPro" id="IPR035979">
    <property type="entry name" value="RBD_domain_sf"/>
</dbReference>
<evidence type="ECO:0000256" key="3">
    <source>
        <dbReference type="ARBA" id="ARBA00022884"/>
    </source>
</evidence>
<evidence type="ECO:0000256" key="4">
    <source>
        <dbReference type="ARBA" id="ARBA00022917"/>
    </source>
</evidence>
<keyword evidence="3 6" id="KW-0694">RNA-binding</keyword>
<dbReference type="InterPro" id="IPR034240">
    <property type="entry name" value="eIF3G_RRM"/>
</dbReference>
<dbReference type="STRING" id="1965070.A0A443QVV8"/>
<keyword evidence="2 5" id="KW-0396">Initiation factor</keyword>
<dbReference type="EMBL" id="NCKU01003646">
    <property type="protein sequence ID" value="RWS07131.1"/>
    <property type="molecule type" value="Genomic_DNA"/>
</dbReference>
<keyword evidence="10" id="KW-1185">Reference proteome</keyword>
<gene>
    <name evidence="9" type="ORF">B4U79_01614</name>
</gene>
<dbReference type="InterPro" id="IPR012677">
    <property type="entry name" value="Nucleotide-bd_a/b_plait_sf"/>
</dbReference>
<accession>A0A443QVV8</accession>
<dbReference type="GO" id="GO:0003743">
    <property type="term" value="F:translation initiation factor activity"/>
    <property type="evidence" value="ECO:0007669"/>
    <property type="project" value="UniProtKB-UniRule"/>
</dbReference>
<dbReference type="SUPFAM" id="SSF54928">
    <property type="entry name" value="RNA-binding domain, RBD"/>
    <property type="match status" value="1"/>
</dbReference>
<evidence type="ECO:0000259" key="8">
    <source>
        <dbReference type="PROSITE" id="PS50102"/>
    </source>
</evidence>
<sequence>MDRMVPQSWADQMAEQGDNDLDEGLASDLPPPEEIIDGDTKKIITYRYNEEGKKVKTVSYYRIERRQVSKAIAMRKSWKKFGNAKRDPPGPNPSNTSIVSDDIFMQFISNRDDDQLDASRDSNLDSKSQALGNRSIVKCRYCEQDHWTSKCPYKDKFEQLSILKEKDNAAAQASVEPKLEDGKKTGKYVPPGMREGGNKRGDVMTSSKSKDEPNTIRVTNLPEEIMDSDIRELFLPFGRVVRIFLAKDKYTGQSKGFAFVSFEKREDAANAIKAVNGFGYANLILNVEWAKPSNN</sequence>
<dbReference type="PROSITE" id="PS50102">
    <property type="entry name" value="RRM"/>
    <property type="match status" value="1"/>
</dbReference>
<feature type="region of interest" description="Disordered" evidence="7">
    <location>
        <begin position="1"/>
        <end position="36"/>
    </location>
</feature>
<evidence type="ECO:0000256" key="7">
    <source>
        <dbReference type="SAM" id="MobiDB-lite"/>
    </source>
</evidence>
<dbReference type="InterPro" id="IPR000504">
    <property type="entry name" value="RRM_dom"/>
</dbReference>
<dbReference type="CDD" id="cd12933">
    <property type="entry name" value="eIF3G"/>
    <property type="match status" value="1"/>
</dbReference>
<dbReference type="GO" id="GO:0003723">
    <property type="term" value="F:RNA binding"/>
    <property type="evidence" value="ECO:0007669"/>
    <property type="project" value="UniProtKB-UniRule"/>
</dbReference>
<evidence type="ECO:0000313" key="9">
    <source>
        <dbReference type="EMBL" id="RWS07131.1"/>
    </source>
</evidence>
<comment type="subcellular location">
    <subcellularLocation>
        <location evidence="5">Cytoplasm</location>
    </subcellularLocation>
</comment>
<dbReference type="Pfam" id="PF00076">
    <property type="entry name" value="RRM_1"/>
    <property type="match status" value="1"/>
</dbReference>
<keyword evidence="1 5" id="KW-0963">Cytoplasm</keyword>
<evidence type="ECO:0000256" key="2">
    <source>
        <dbReference type="ARBA" id="ARBA00022540"/>
    </source>
</evidence>